<dbReference type="Pfam" id="PF02525">
    <property type="entry name" value="Flavodoxin_2"/>
    <property type="match status" value="1"/>
</dbReference>
<dbReference type="PANTHER" id="PTHR43741:SF2">
    <property type="entry name" value="FMN-DEPENDENT NADH:QUINONE OXIDOREDUCTASE"/>
    <property type="match status" value="1"/>
</dbReference>
<evidence type="ECO:0000256" key="3">
    <source>
        <dbReference type="ARBA" id="ARBA00023002"/>
    </source>
</evidence>
<dbReference type="HAMAP" id="MF_01216">
    <property type="entry name" value="Azoreductase_type1"/>
    <property type="match status" value="1"/>
</dbReference>
<dbReference type="GO" id="GO:0016652">
    <property type="term" value="F:oxidoreductase activity, acting on NAD(P)H as acceptor"/>
    <property type="evidence" value="ECO:0007669"/>
    <property type="project" value="UniProtKB-UniRule"/>
</dbReference>
<comment type="cofactor">
    <cofactor evidence="6">
        <name>FMN</name>
        <dbReference type="ChEBI" id="CHEBI:58210"/>
    </cofactor>
    <text evidence="6">Binds 1 FMN per subunit.</text>
</comment>
<feature type="binding site" evidence="6">
    <location>
        <position position="10"/>
    </location>
    <ligand>
        <name>FMN</name>
        <dbReference type="ChEBI" id="CHEBI:58210"/>
    </ligand>
</feature>
<keyword evidence="4 6" id="KW-0520">NAD</keyword>
<dbReference type="InterPro" id="IPR023048">
    <property type="entry name" value="NADH:quinone_OxRdtase_FMN_depd"/>
</dbReference>
<comment type="catalytic activity">
    <reaction evidence="5">
        <text>N,N-dimethyl-1,4-phenylenediamine + anthranilate + 2 NAD(+) = 2-(4-dimethylaminophenyl)diazenylbenzoate + 2 NADH + 2 H(+)</text>
        <dbReference type="Rhea" id="RHEA:55872"/>
        <dbReference type="ChEBI" id="CHEBI:15378"/>
        <dbReference type="ChEBI" id="CHEBI:15783"/>
        <dbReference type="ChEBI" id="CHEBI:16567"/>
        <dbReference type="ChEBI" id="CHEBI:57540"/>
        <dbReference type="ChEBI" id="CHEBI:57945"/>
        <dbReference type="ChEBI" id="CHEBI:71579"/>
        <dbReference type="EC" id="1.7.1.17"/>
    </reaction>
    <physiologicalReaction direction="right-to-left" evidence="5">
        <dbReference type="Rhea" id="RHEA:55874"/>
    </physiologicalReaction>
</comment>
<dbReference type="InterPro" id="IPR029039">
    <property type="entry name" value="Flavoprotein-like_sf"/>
</dbReference>
<dbReference type="AlphaFoldDB" id="A0A1I6GUN9"/>
<comment type="catalytic activity">
    <reaction evidence="6">
        <text>2 a quinone + NADH + H(+) = 2 a 1,4-benzosemiquinone + NAD(+)</text>
        <dbReference type="Rhea" id="RHEA:65952"/>
        <dbReference type="ChEBI" id="CHEBI:15378"/>
        <dbReference type="ChEBI" id="CHEBI:57540"/>
        <dbReference type="ChEBI" id="CHEBI:57945"/>
        <dbReference type="ChEBI" id="CHEBI:132124"/>
        <dbReference type="ChEBI" id="CHEBI:134225"/>
    </reaction>
</comment>
<accession>A0A1I6GUN9</accession>
<dbReference type="Proteomes" id="UP000199478">
    <property type="component" value="Unassembled WGS sequence"/>
</dbReference>
<keyword evidence="2 6" id="KW-0288">FMN</keyword>
<feature type="domain" description="Flavodoxin-like fold" evidence="7">
    <location>
        <begin position="3"/>
        <end position="173"/>
    </location>
</feature>
<dbReference type="GO" id="GO:0009055">
    <property type="term" value="F:electron transfer activity"/>
    <property type="evidence" value="ECO:0007669"/>
    <property type="project" value="UniProtKB-UniRule"/>
</dbReference>
<dbReference type="Gene3D" id="3.40.50.360">
    <property type="match status" value="1"/>
</dbReference>
<evidence type="ECO:0000313" key="9">
    <source>
        <dbReference type="Proteomes" id="UP000199478"/>
    </source>
</evidence>
<dbReference type="PANTHER" id="PTHR43741">
    <property type="entry name" value="FMN-DEPENDENT NADH-AZOREDUCTASE 1"/>
    <property type="match status" value="1"/>
</dbReference>
<evidence type="ECO:0000313" key="8">
    <source>
        <dbReference type="EMBL" id="SFR45975.1"/>
    </source>
</evidence>
<feature type="binding site" evidence="6">
    <location>
        <begin position="16"/>
        <end position="18"/>
    </location>
    <ligand>
        <name>FMN</name>
        <dbReference type="ChEBI" id="CHEBI:58210"/>
    </ligand>
</feature>
<dbReference type="GO" id="GO:0016655">
    <property type="term" value="F:oxidoreductase activity, acting on NAD(P)H, quinone or similar compound as acceptor"/>
    <property type="evidence" value="ECO:0007669"/>
    <property type="project" value="InterPro"/>
</dbReference>
<comment type="similarity">
    <text evidence="6">Belongs to the azoreductase type 1 family.</text>
</comment>
<dbReference type="EC" id="1.6.5.-" evidence="6"/>
<dbReference type="RefSeq" id="WP_090199836.1">
    <property type="nucleotide sequence ID" value="NZ_FOYP01000001.1"/>
</dbReference>
<comment type="function">
    <text evidence="6">Quinone reductase that provides resistance to thiol-specific stress caused by electrophilic quinones.</text>
</comment>
<comment type="caution">
    <text evidence="6">Lacks conserved residue(s) required for the propagation of feature annotation.</text>
</comment>
<evidence type="ECO:0000256" key="1">
    <source>
        <dbReference type="ARBA" id="ARBA00022630"/>
    </source>
</evidence>
<comment type="function">
    <text evidence="6">Also exhibits azoreductase activity. Catalyzes the reductive cleavage of the azo bond in aromatic azo compounds to the corresponding amines.</text>
</comment>
<dbReference type="InterPro" id="IPR050104">
    <property type="entry name" value="FMN-dep_NADH:Q_OxRdtase_AzoR1"/>
</dbReference>
<organism evidence="8 9">
    <name type="scientific">Yoonia tamlensis</name>
    <dbReference type="NCBI Taxonomy" id="390270"/>
    <lineage>
        <taxon>Bacteria</taxon>
        <taxon>Pseudomonadati</taxon>
        <taxon>Pseudomonadota</taxon>
        <taxon>Alphaproteobacteria</taxon>
        <taxon>Rhodobacterales</taxon>
        <taxon>Paracoccaceae</taxon>
        <taxon>Yoonia</taxon>
    </lineage>
</organism>
<dbReference type="STRING" id="390270.SAMN04488005_2197"/>
<name>A0A1I6GUN9_9RHOB</name>
<keyword evidence="3 6" id="KW-0560">Oxidoreductase</keyword>
<keyword evidence="1 6" id="KW-0285">Flavoprotein</keyword>
<protein>
    <recommendedName>
        <fullName evidence="6">FMN dependent NADH:quinone oxidoreductase</fullName>
        <ecNumber evidence="6">1.6.5.-</ecNumber>
    </recommendedName>
    <alternativeName>
        <fullName evidence="6">Azo-dye reductase</fullName>
    </alternativeName>
    <alternativeName>
        <fullName evidence="6">FMN-dependent NADH-azo compound oxidoreductase</fullName>
    </alternativeName>
    <alternativeName>
        <fullName evidence="6">FMN-dependent NADH-azoreductase</fullName>
        <ecNumber evidence="6">1.7.1.17</ecNumber>
    </alternativeName>
</protein>
<dbReference type="GO" id="GO:0010181">
    <property type="term" value="F:FMN binding"/>
    <property type="evidence" value="ECO:0007669"/>
    <property type="project" value="UniProtKB-UniRule"/>
</dbReference>
<dbReference type="EC" id="1.7.1.17" evidence="6"/>
<keyword evidence="9" id="KW-1185">Reference proteome</keyword>
<dbReference type="OrthoDB" id="9787136at2"/>
<evidence type="ECO:0000256" key="5">
    <source>
        <dbReference type="ARBA" id="ARBA00048542"/>
    </source>
</evidence>
<gene>
    <name evidence="6" type="primary">azoR</name>
    <name evidence="8" type="ORF">SAMN04488005_2197</name>
</gene>
<proteinExistence type="inferred from homology"/>
<dbReference type="EMBL" id="FOYP01000001">
    <property type="protein sequence ID" value="SFR45975.1"/>
    <property type="molecule type" value="Genomic_DNA"/>
</dbReference>
<reference evidence="9" key="1">
    <citation type="submission" date="2016-10" db="EMBL/GenBank/DDBJ databases">
        <authorList>
            <person name="Varghese N."/>
            <person name="Submissions S."/>
        </authorList>
    </citation>
    <scope>NUCLEOTIDE SEQUENCE [LARGE SCALE GENOMIC DNA]</scope>
    <source>
        <strain evidence="9">DSM 26879</strain>
    </source>
</reference>
<comment type="subunit">
    <text evidence="6">Homodimer.</text>
</comment>
<sequence>MTTVLHLTASGVSDGSVSRAATAKIIADLDPSKIITRDLAITPMPQVNSQWINARLVPPQDRSVADAAALALSDSLIAEIAAADVIVIGMPIYNFGMPAALKAWVDLIARPGVTFSYTENGPVGLIKGKKAIVAVASGGTPVDAPIDFATPHLRQVLRFVGIDDITVHTAKDLLPLAA</sequence>
<dbReference type="InterPro" id="IPR003680">
    <property type="entry name" value="Flavodoxin_fold"/>
</dbReference>
<evidence type="ECO:0000256" key="2">
    <source>
        <dbReference type="ARBA" id="ARBA00022643"/>
    </source>
</evidence>
<evidence type="ECO:0000256" key="4">
    <source>
        <dbReference type="ARBA" id="ARBA00023027"/>
    </source>
</evidence>
<evidence type="ECO:0000259" key="7">
    <source>
        <dbReference type="Pfam" id="PF02525"/>
    </source>
</evidence>
<evidence type="ECO:0000256" key="6">
    <source>
        <dbReference type="HAMAP-Rule" id="MF_01216"/>
    </source>
</evidence>
<dbReference type="SUPFAM" id="SSF52218">
    <property type="entry name" value="Flavoproteins"/>
    <property type="match status" value="1"/>
</dbReference>